<organism evidence="1 2">
    <name type="scientific">Populus alba x Populus x berolinensis</name>
    <dbReference type="NCBI Taxonomy" id="444605"/>
    <lineage>
        <taxon>Eukaryota</taxon>
        <taxon>Viridiplantae</taxon>
        <taxon>Streptophyta</taxon>
        <taxon>Embryophyta</taxon>
        <taxon>Tracheophyta</taxon>
        <taxon>Spermatophyta</taxon>
        <taxon>Magnoliopsida</taxon>
        <taxon>eudicotyledons</taxon>
        <taxon>Gunneridae</taxon>
        <taxon>Pentapetalae</taxon>
        <taxon>rosids</taxon>
        <taxon>fabids</taxon>
        <taxon>Malpighiales</taxon>
        <taxon>Salicaceae</taxon>
        <taxon>Saliceae</taxon>
        <taxon>Populus</taxon>
    </lineage>
</organism>
<keyword evidence="2" id="KW-1185">Reference proteome</keyword>
<dbReference type="AlphaFoldDB" id="A0AAD6M3D6"/>
<sequence length="70" mass="8090">MENKYLHTKRIVVLLSLLPPYTGDINHHSPRWEIAGCKASTEKKDGLLSHGGGMRFWWFWMAKMRGMGLC</sequence>
<comment type="caution">
    <text evidence="1">The sequence shown here is derived from an EMBL/GenBank/DDBJ whole genome shotgun (WGS) entry which is preliminary data.</text>
</comment>
<gene>
    <name evidence="1" type="ORF">NC653_029840</name>
</gene>
<evidence type="ECO:0000313" key="2">
    <source>
        <dbReference type="Proteomes" id="UP001164929"/>
    </source>
</evidence>
<accession>A0AAD6M3D6</accession>
<proteinExistence type="predicted"/>
<dbReference type="Proteomes" id="UP001164929">
    <property type="component" value="Chromosome 12"/>
</dbReference>
<evidence type="ECO:0000313" key="1">
    <source>
        <dbReference type="EMBL" id="KAJ6978061.1"/>
    </source>
</evidence>
<dbReference type="EMBL" id="JAQIZT010000012">
    <property type="protein sequence ID" value="KAJ6978061.1"/>
    <property type="molecule type" value="Genomic_DNA"/>
</dbReference>
<reference evidence="1" key="1">
    <citation type="journal article" date="2023" name="Mol. Ecol. Resour.">
        <title>Chromosome-level genome assembly of a triploid poplar Populus alba 'Berolinensis'.</title>
        <authorList>
            <person name="Chen S."/>
            <person name="Yu Y."/>
            <person name="Wang X."/>
            <person name="Wang S."/>
            <person name="Zhang T."/>
            <person name="Zhou Y."/>
            <person name="He R."/>
            <person name="Meng N."/>
            <person name="Wang Y."/>
            <person name="Liu W."/>
            <person name="Liu Z."/>
            <person name="Liu J."/>
            <person name="Guo Q."/>
            <person name="Huang H."/>
            <person name="Sederoff R.R."/>
            <person name="Wang G."/>
            <person name="Qu G."/>
            <person name="Chen S."/>
        </authorList>
    </citation>
    <scope>NUCLEOTIDE SEQUENCE</scope>
    <source>
        <strain evidence="1">SC-2020</strain>
    </source>
</reference>
<protein>
    <submittedName>
        <fullName evidence="1">Uncharacterized protein</fullName>
    </submittedName>
</protein>
<name>A0AAD6M3D6_9ROSI</name>